<protein>
    <submittedName>
        <fullName evidence="2">Acetyltransferase</fullName>
    </submittedName>
</protein>
<dbReference type="AlphaFoldDB" id="A0A6J4M9P0"/>
<feature type="region of interest" description="Disordered" evidence="1">
    <location>
        <begin position="129"/>
        <end position="148"/>
    </location>
</feature>
<feature type="non-terminal residue" evidence="2">
    <location>
        <position position="1"/>
    </location>
</feature>
<sequence length="148" mass="15725">ERGGLHHYGRGAAVRRRCARCRDGAGGLQRRPRTSRGRRSAGAPAARRRRHAEGRAAGLHALELAVRQPPVGARRATRAGRGARAAGPRRSGGRRPGLPERPPGHVQLPGARLLRVAGIPGVRHTGRLSARAQPVLPPQARPTIRGGL</sequence>
<reference evidence="2" key="1">
    <citation type="submission" date="2020-02" db="EMBL/GenBank/DDBJ databases">
        <authorList>
            <person name="Meier V. D."/>
        </authorList>
    </citation>
    <scope>NUCLEOTIDE SEQUENCE</scope>
    <source>
        <strain evidence="2">AVDCRST_MAG89</strain>
    </source>
</reference>
<name>A0A6J4M9P0_9BACT</name>
<dbReference type="GO" id="GO:0016740">
    <property type="term" value="F:transferase activity"/>
    <property type="evidence" value="ECO:0007669"/>
    <property type="project" value="UniProtKB-KW"/>
</dbReference>
<dbReference type="EMBL" id="CADCTV010000688">
    <property type="protein sequence ID" value="CAA9353736.1"/>
    <property type="molecule type" value="Genomic_DNA"/>
</dbReference>
<feature type="non-terminal residue" evidence="2">
    <location>
        <position position="148"/>
    </location>
</feature>
<evidence type="ECO:0000313" key="2">
    <source>
        <dbReference type="EMBL" id="CAA9353736.1"/>
    </source>
</evidence>
<feature type="compositionally biased region" description="Basic residues" evidence="1">
    <location>
        <begin position="30"/>
        <end position="39"/>
    </location>
</feature>
<organism evidence="2">
    <name type="scientific">uncultured Gemmatimonadota bacterium</name>
    <dbReference type="NCBI Taxonomy" id="203437"/>
    <lineage>
        <taxon>Bacteria</taxon>
        <taxon>Pseudomonadati</taxon>
        <taxon>Gemmatimonadota</taxon>
        <taxon>environmental samples</taxon>
    </lineage>
</organism>
<proteinExistence type="predicted"/>
<accession>A0A6J4M9P0</accession>
<feature type="region of interest" description="Disordered" evidence="1">
    <location>
        <begin position="21"/>
        <end position="109"/>
    </location>
</feature>
<feature type="compositionally biased region" description="Low complexity" evidence="1">
    <location>
        <begin position="55"/>
        <end position="89"/>
    </location>
</feature>
<evidence type="ECO:0000256" key="1">
    <source>
        <dbReference type="SAM" id="MobiDB-lite"/>
    </source>
</evidence>
<gene>
    <name evidence="2" type="ORF">AVDCRST_MAG89-3288</name>
</gene>
<keyword evidence="2" id="KW-0808">Transferase</keyword>